<dbReference type="SUPFAM" id="SSF53448">
    <property type="entry name" value="Nucleotide-diphospho-sugar transferases"/>
    <property type="match status" value="1"/>
</dbReference>
<comment type="caution">
    <text evidence="9">The sequence shown here is derived from an EMBL/GenBank/DDBJ whole genome shotgun (WGS) entry which is preliminary data.</text>
</comment>
<dbReference type="GO" id="GO:0046872">
    <property type="term" value="F:metal ion binding"/>
    <property type="evidence" value="ECO:0007669"/>
    <property type="project" value="UniProtKB-KW"/>
</dbReference>
<proteinExistence type="predicted"/>
<name>A0ABD6CU65_9EURY</name>
<dbReference type="EMBL" id="JBHUDL010000005">
    <property type="protein sequence ID" value="MFD1632792.1"/>
    <property type="molecule type" value="Genomic_DNA"/>
</dbReference>
<dbReference type="GO" id="GO:0016779">
    <property type="term" value="F:nucleotidyltransferase activity"/>
    <property type="evidence" value="ECO:0007669"/>
    <property type="project" value="UniProtKB-KW"/>
</dbReference>
<dbReference type="GO" id="GO:0005525">
    <property type="term" value="F:GTP binding"/>
    <property type="evidence" value="ECO:0007669"/>
    <property type="project" value="UniProtKB-KW"/>
</dbReference>
<dbReference type="GO" id="GO:0006777">
    <property type="term" value="P:Mo-molybdopterin cofactor biosynthetic process"/>
    <property type="evidence" value="ECO:0007669"/>
    <property type="project" value="UniProtKB-KW"/>
</dbReference>
<evidence type="ECO:0000256" key="1">
    <source>
        <dbReference type="ARBA" id="ARBA00022490"/>
    </source>
</evidence>
<dbReference type="PANTHER" id="PTHR19136:SF81">
    <property type="entry name" value="MOLYBDENUM COFACTOR GUANYLYLTRANSFERASE"/>
    <property type="match status" value="1"/>
</dbReference>
<dbReference type="InterPro" id="IPR029044">
    <property type="entry name" value="Nucleotide-diphossugar_trans"/>
</dbReference>
<keyword evidence="2" id="KW-0808">Transferase</keyword>
<keyword evidence="10" id="KW-1185">Reference proteome</keyword>
<keyword evidence="6" id="KW-0342">GTP-binding</keyword>
<keyword evidence="1" id="KW-0963">Cytoplasm</keyword>
<gene>
    <name evidence="9" type="ORF">ACFSBJ_03420</name>
</gene>
<keyword evidence="7" id="KW-0501">Molybdenum cofactor biosynthesis</keyword>
<dbReference type="Proteomes" id="UP001597075">
    <property type="component" value="Unassembled WGS sequence"/>
</dbReference>
<dbReference type="AlphaFoldDB" id="A0ABD6CU65"/>
<evidence type="ECO:0000256" key="6">
    <source>
        <dbReference type="ARBA" id="ARBA00023134"/>
    </source>
</evidence>
<dbReference type="PANTHER" id="PTHR19136">
    <property type="entry name" value="MOLYBDENUM COFACTOR GUANYLYLTRANSFERASE"/>
    <property type="match status" value="1"/>
</dbReference>
<sequence>MTDKTAISRGVVLAGGTSTRYGSTEEDKALSRIDSKSCLVRVLDTLRRATEPPPVVVVRTPDQRARYAAIVDTIEVEFTFDSSRFEGPLSGIVGAAVETETPWLFCCGCDMPLLARAAIRWMLQRLAHRADVGDERVDAVAIEQSDGTLEPLHTLYRRESVLEVTESIPRAAGLQALLSELDGVYTISSRSIPDSVPLSRSKTNVNTREDLEHVRSQLIE</sequence>
<feature type="domain" description="MobA-like NTP transferase" evidence="8">
    <location>
        <begin position="10"/>
        <end position="182"/>
    </location>
</feature>
<keyword evidence="9" id="KW-0548">Nucleotidyltransferase</keyword>
<dbReference type="RefSeq" id="WP_256406555.1">
    <property type="nucleotide sequence ID" value="NZ_CP187152.1"/>
</dbReference>
<evidence type="ECO:0000256" key="2">
    <source>
        <dbReference type="ARBA" id="ARBA00022679"/>
    </source>
</evidence>
<keyword evidence="3" id="KW-0479">Metal-binding</keyword>
<evidence type="ECO:0000256" key="7">
    <source>
        <dbReference type="ARBA" id="ARBA00023150"/>
    </source>
</evidence>
<evidence type="ECO:0000256" key="5">
    <source>
        <dbReference type="ARBA" id="ARBA00022842"/>
    </source>
</evidence>
<evidence type="ECO:0000313" key="9">
    <source>
        <dbReference type="EMBL" id="MFD1632792.1"/>
    </source>
</evidence>
<organism evidence="9 10">
    <name type="scientific">Haloplanus ruber</name>
    <dbReference type="NCBI Taxonomy" id="869892"/>
    <lineage>
        <taxon>Archaea</taxon>
        <taxon>Methanobacteriati</taxon>
        <taxon>Methanobacteriota</taxon>
        <taxon>Stenosarchaea group</taxon>
        <taxon>Halobacteria</taxon>
        <taxon>Halobacteriales</taxon>
        <taxon>Haloferacaceae</taxon>
        <taxon>Haloplanus</taxon>
    </lineage>
</organism>
<evidence type="ECO:0000256" key="4">
    <source>
        <dbReference type="ARBA" id="ARBA00022741"/>
    </source>
</evidence>
<dbReference type="CDD" id="cd02503">
    <property type="entry name" value="MobA"/>
    <property type="match status" value="1"/>
</dbReference>
<dbReference type="Gene3D" id="3.90.550.10">
    <property type="entry name" value="Spore Coat Polysaccharide Biosynthesis Protein SpsA, Chain A"/>
    <property type="match status" value="1"/>
</dbReference>
<reference evidence="9 10" key="1">
    <citation type="journal article" date="2019" name="Int. J. Syst. Evol. Microbiol.">
        <title>The Global Catalogue of Microorganisms (GCM) 10K type strain sequencing project: providing services to taxonomists for standard genome sequencing and annotation.</title>
        <authorList>
            <consortium name="The Broad Institute Genomics Platform"/>
            <consortium name="The Broad Institute Genome Sequencing Center for Infectious Disease"/>
            <person name="Wu L."/>
            <person name="Ma J."/>
        </authorList>
    </citation>
    <scope>NUCLEOTIDE SEQUENCE [LARGE SCALE GENOMIC DNA]</scope>
    <source>
        <strain evidence="9 10">CGMCC 1.10594</strain>
    </source>
</reference>
<protein>
    <submittedName>
        <fullName evidence="9">Molybdenum cofactor guanylyltransferase</fullName>
    </submittedName>
</protein>
<dbReference type="InterPro" id="IPR025877">
    <property type="entry name" value="MobA-like_NTP_Trfase"/>
</dbReference>
<keyword evidence="4" id="KW-0547">Nucleotide-binding</keyword>
<evidence type="ECO:0000256" key="3">
    <source>
        <dbReference type="ARBA" id="ARBA00022723"/>
    </source>
</evidence>
<evidence type="ECO:0000313" key="10">
    <source>
        <dbReference type="Proteomes" id="UP001597075"/>
    </source>
</evidence>
<evidence type="ECO:0000259" key="8">
    <source>
        <dbReference type="Pfam" id="PF12804"/>
    </source>
</evidence>
<dbReference type="Pfam" id="PF12804">
    <property type="entry name" value="NTP_transf_3"/>
    <property type="match status" value="1"/>
</dbReference>
<dbReference type="InterPro" id="IPR013482">
    <property type="entry name" value="Molybde_CF_guanTrfase"/>
</dbReference>
<keyword evidence="5" id="KW-0460">Magnesium</keyword>
<accession>A0ABD6CU65</accession>